<sequence>MSVPRGAPVRCWRHIRRPTPSSGPARHARLAAGVRYLLPAGRPLGTGSTSWRGPGPAPRGYRPRASTSPPRPRTPRPGLPAPAVCMRPPNPALPSGLPDHAEPLQPRLHP</sequence>
<accession>A0A9P6XR37</accession>
<evidence type="ECO:0000313" key="2">
    <source>
        <dbReference type="EMBL" id="KAG1530843.1"/>
    </source>
</evidence>
<name>A0A9P6XR37_9FUNG</name>
<feature type="compositionally biased region" description="Pro residues" evidence="1">
    <location>
        <begin position="69"/>
        <end position="80"/>
    </location>
</feature>
<proteinExistence type="predicted"/>
<evidence type="ECO:0000313" key="3">
    <source>
        <dbReference type="Proteomes" id="UP000740926"/>
    </source>
</evidence>
<keyword evidence="3" id="KW-1185">Reference proteome</keyword>
<feature type="compositionally biased region" description="Low complexity" evidence="1">
    <location>
        <begin position="52"/>
        <end position="68"/>
    </location>
</feature>
<organism evidence="2 3">
    <name type="scientific">Rhizopus delemar</name>
    <dbReference type="NCBI Taxonomy" id="936053"/>
    <lineage>
        <taxon>Eukaryota</taxon>
        <taxon>Fungi</taxon>
        <taxon>Fungi incertae sedis</taxon>
        <taxon>Mucoromycota</taxon>
        <taxon>Mucoromycotina</taxon>
        <taxon>Mucoromycetes</taxon>
        <taxon>Mucorales</taxon>
        <taxon>Mucorineae</taxon>
        <taxon>Rhizopodaceae</taxon>
        <taxon>Rhizopus</taxon>
    </lineage>
</organism>
<protein>
    <submittedName>
        <fullName evidence="2">Uncharacterized protein</fullName>
    </submittedName>
</protein>
<feature type="region of interest" description="Disordered" evidence="1">
    <location>
        <begin position="39"/>
        <end position="110"/>
    </location>
</feature>
<evidence type="ECO:0000256" key="1">
    <source>
        <dbReference type="SAM" id="MobiDB-lite"/>
    </source>
</evidence>
<comment type="caution">
    <text evidence="2">The sequence shown here is derived from an EMBL/GenBank/DDBJ whole genome shotgun (WGS) entry which is preliminary data.</text>
</comment>
<dbReference type="Proteomes" id="UP000740926">
    <property type="component" value="Unassembled WGS sequence"/>
</dbReference>
<dbReference type="AlphaFoldDB" id="A0A9P6XR37"/>
<dbReference type="EMBL" id="JAANIU010011743">
    <property type="protein sequence ID" value="KAG1530843.1"/>
    <property type="molecule type" value="Genomic_DNA"/>
</dbReference>
<feature type="region of interest" description="Disordered" evidence="1">
    <location>
        <begin position="1"/>
        <end position="26"/>
    </location>
</feature>
<gene>
    <name evidence="2" type="ORF">G6F50_017053</name>
</gene>
<reference evidence="2 3" key="1">
    <citation type="journal article" date="2020" name="Microb. Genom.">
        <title>Genetic diversity of clinical and environmental Mucorales isolates obtained from an investigation of mucormycosis cases among solid organ transplant recipients.</title>
        <authorList>
            <person name="Nguyen M.H."/>
            <person name="Kaul D."/>
            <person name="Muto C."/>
            <person name="Cheng S.J."/>
            <person name="Richter R.A."/>
            <person name="Bruno V.M."/>
            <person name="Liu G."/>
            <person name="Beyhan S."/>
            <person name="Sundermann A.J."/>
            <person name="Mounaud S."/>
            <person name="Pasculle A.W."/>
            <person name="Nierman W.C."/>
            <person name="Driscoll E."/>
            <person name="Cumbie R."/>
            <person name="Clancy C.J."/>
            <person name="Dupont C.L."/>
        </authorList>
    </citation>
    <scope>NUCLEOTIDE SEQUENCE [LARGE SCALE GENOMIC DNA]</scope>
    <source>
        <strain evidence="2 3">GL24</strain>
    </source>
</reference>